<organism evidence="1 2">
    <name type="scientific">Ovis ammon polii x Ovis aries</name>
    <dbReference type="NCBI Taxonomy" id="2918886"/>
    <lineage>
        <taxon>Eukaryota</taxon>
        <taxon>Metazoa</taxon>
        <taxon>Chordata</taxon>
        <taxon>Craniata</taxon>
        <taxon>Vertebrata</taxon>
        <taxon>Euteleostomi</taxon>
        <taxon>Mammalia</taxon>
        <taxon>Eutheria</taxon>
        <taxon>Laurasiatheria</taxon>
        <taxon>Artiodactyla</taxon>
        <taxon>Ruminantia</taxon>
        <taxon>Pecora</taxon>
        <taxon>Bovidae</taxon>
        <taxon>Caprinae</taxon>
        <taxon>Ovis</taxon>
    </lineage>
</organism>
<evidence type="ECO:0000313" key="1">
    <source>
        <dbReference type="EMBL" id="KAI4571052.1"/>
    </source>
</evidence>
<accession>A0ACB9UHP8</accession>
<reference evidence="1" key="1">
    <citation type="submission" date="2022-03" db="EMBL/GenBank/DDBJ databases">
        <title>Genomic analyses of argali, domestic sheep and their hybrids provide insights into chromosomal evolution, heterosis and genetic basis of agronomic traits.</title>
        <authorList>
            <person name="Li M."/>
        </authorList>
    </citation>
    <scope>NUCLEOTIDE SEQUENCE</scope>
    <source>
        <strain evidence="1">F1 hybrid</strain>
    </source>
</reference>
<comment type="caution">
    <text evidence="1">The sequence shown here is derived from an EMBL/GenBank/DDBJ whole genome shotgun (WGS) entry which is preliminary data.</text>
</comment>
<proteinExistence type="predicted"/>
<dbReference type="Proteomes" id="UP001057279">
    <property type="component" value="Linkage Group LG16"/>
</dbReference>
<protein>
    <submittedName>
        <fullName evidence="1">Uncharacterized protein</fullName>
    </submittedName>
</protein>
<dbReference type="EMBL" id="CM043041">
    <property type="protein sequence ID" value="KAI4571052.1"/>
    <property type="molecule type" value="Genomic_DNA"/>
</dbReference>
<keyword evidence="2" id="KW-1185">Reference proteome</keyword>
<name>A0ACB9UHP8_9CETA</name>
<sequence length="2483" mass="269199">MHPAPELTAAHRPAPDLEHLQCVVEDGCQQETLFQGCVGSSGARYNQVSPHQTSCFHPTSPLVTWPPQHSSNKASFSISPGARALPGSVSVPIRAGTAGQSGATPAPGSDSTHGGQYSCYSGHNLSYVWSAPSAPLGILIMGPGSTHSGQLHPVCCDLSPQWDLQVLQLTEHCTPHLLSLPSDPLELQVSGPAKRQRRHRTVFSKEQLRELEEHFVNNQYPSYRAREDLAARLNLEEFQVQNLLSAPNPSMVPTIFRANSKHFYLNSVLFMVLQRCYGSLRHSPYEWSAPSNPVDIIITGEHDKPSLSAWPSPMVPLGKTVTLQCHFRSPLKTFRLFKTDGASLTELHGNHFNNFTLGPVTREHAGSYICSGFSKSLLWLSRHSDPLQIVVTGVSTKPSISAHPGPLVRAGENVTLCCHSSMLLDKFILHRKSSTGHFQRRGETFTGGHATADFPIGPMTLASVGTYRCYGSLRHSPYEWSAPSDPVDIIITGRSRKPSLSAQGGPVVRSGENVTLVCSSESAFDQFHLLRDGGNLGRPLAGVRGPFGALQAEFPLGPGTPAHSGVYRCYGSFTRFPYSWSDSSDPLFLSVTGSTTSSCPTTMDPHTSEDVAIMEGEPMEDRTVNGEDPLQVIARQPWFHTPPKGPVVSSSVQGGGGSGWALRAANMPFILSELLLLGQLSKKQSHVPHTPQPPESRIQCESEDLGSCGIHYKYLPINHGSTHHRRLFKRDGARLRKLQEQHFNTFTLGPVTREHAGSYTCSGASLSHSVRSSVSDPLPIVVTGVSTKPSISAHPGPLVRVGENVTLRCHSSMLLDKFILQKKSSTGHFQRRGEMLTGGHAPADFFIGPMTLASAGTYRCYGSLRHSPYEWSAPSDLVDIIITGPSRKPSLSAQGGPVVRSGENVTLVCSSESAFDQFHLLKEGEDLGHPFAGGQSPHRALQAEFPLGPGTPAHSGVYRCYGSFTHSPYSWSDSSDPLFLSVTGSTTSTCSSTMDPQTTDDAAIMEGEPMEDRTVNGEDPLQVIARQPWFHTPPKGPVVSSSVQGGGGSGWALRAANMPFILSELLLLGQLSKKQSHVPHTPQPPESRIQCESEDLGSHRIHYKYLPINHGSTHHRRCYGSLRHSPYEWSAPSNPVDIIITGEHDKPSLSAWPSPMVPLGQTVALQCHFRSPLKIFRLFKTDGASVPELHGNHFNNFTLGPVTRKHAGSYICSGFSKSLLGVSRHSDPLQIVVTGVSTKPSISAHPGPLVRAGENVTLRCHSSMLLDKFILHRKSSTGHFQRRGETFTGRHATADFPIGPMTLASAGTYICYGSLRHSPYKWSAPSDSVDIIITGRSRKPSLSAQGGPVVRSGENVTLVCSSESAFDQLHLLKDGGNLGRPLAGVRGPFGARQAEFLLGPGTPAHSGVYRCYGSFSHSPYSWSDSSDPLFLSVTGSTTSSCPSTTDPHTSEDVAIMEGEPMEDRTVNGEDPLQVVARQPWFHTPPKKQSHVPHTPQPPESRIQCESEDLGSHRIHYKYLPINHGSTHHRRLFKRDGARLRKLQEQHFNTFTLGPVTREHAGSYTCSGASLSHSVRSSVSDPLPIVVTGVSTKPSISAHPGPLVRVGENVTLRCHSSMLLDKFILQKKSSTGHFQRRGEMLTGGHAPADFFIGPMTLASAGTYRCYGSLRHSPYEWSAPSDLVDIIITGPSRKPSLSAQGGPVVRSGENVTLVCSSESAFDQFHLLKEGEDLGHPFAGGQSPHRALQAEFPLGPGTPAHSGVYRCYGSFTHSPYSWSDSSDPLFLSVTGSTTSTCSSTMDPQTTDDAAIMEGEPMEDRTVNGEDPLQVIARQPWFHTPPKGPVVSSSVQGGGGSGWALRAANMPFILSELLLLGQLSKRFRLFKTDRRRHLPKVQGDHFNNFTLGPVTREHVGSFMCSGADWSTPSDPLQILVTGSTTSTCPSTMDPHITEEARLPQGHSSQVHLLLRLSVAFVYTSIFFVFLSITGNPKNVAVTEGEPKEDRTVKGEKQSHEPHTPHPPESWIQCESEDLDSHGHSDPLQIVVTGLVSSPASVPGVNDWRADTHKLRRGNKPERGGSTTSTCPSPMDPHTTEGFCVSLRTWAAVGENDKPSLSAYPSPMVPLGQTVTLQCHFRSPLKRFRFFKTDGATMHELHGNHFNTFTLGPVTREHAGSYTCSGFARSITALLRCSDPLQIVVTGVFTKPSISAHPSPLMRAGENVTLHCQSLLGFDKFTLHQENSSGNFQRRGETFTGGQASADFSIGPMTLASAGTYRCYGSFSHSPYVWSAPSDPVDIIISGVFPKPSISAHPGPLVHVGENVTLRCHSSMLLDKFILHKTSSTGHFQGHGETFTGGDGPADFIIGPMTLASAGTYRCYGSLSRSPSEWSAPSDPVDIIITGSTTSTCPSTTDPHTTEDAAIMEGEPMEDRTVNGEDSAAEDVVYAHLDLRTLSKSRSTPVPLRPMHLSAEPIIYEEFNIKQHHAEP</sequence>
<gene>
    <name evidence="1" type="ORF">MJG53_013158</name>
</gene>
<evidence type="ECO:0000313" key="2">
    <source>
        <dbReference type="Proteomes" id="UP001057279"/>
    </source>
</evidence>